<dbReference type="Pfam" id="PF08349">
    <property type="entry name" value="DUF1722"/>
    <property type="match status" value="1"/>
</dbReference>
<accession>A0A1D4RNP3</accession>
<evidence type="ECO:0000259" key="1">
    <source>
        <dbReference type="Pfam" id="PF08349"/>
    </source>
</evidence>
<sequence length="139" mass="16771">MRKIKERQAIEILWKTHKYEVMWHDQKSYNRIRAMLKANCTYDEVEKEIQNALSMQPSKGSVVNAYSHVWGYFKKFNRVSEKELFKKLKDQYLSDQVSETTLLQFIYCMTIYYNIQYLKESSLIQNFNMTDDTDNDSLH</sequence>
<name>A0A1D4RNP3_9STAP</name>
<gene>
    <name evidence="2" type="ORF">SAMEA2297795_00984</name>
    <name evidence="3" type="ORF">SAMEA2297796_02505</name>
</gene>
<evidence type="ECO:0000313" key="2">
    <source>
        <dbReference type="EMBL" id="SCS68757.1"/>
    </source>
</evidence>
<dbReference type="EMBL" id="FMPG01000002">
    <property type="protein sequence ID" value="SCS68757.1"/>
    <property type="molecule type" value="Genomic_DNA"/>
</dbReference>
<dbReference type="AlphaFoldDB" id="A0A1D4RNP3"/>
<dbReference type="Proteomes" id="UP000095412">
    <property type="component" value="Unassembled WGS sequence"/>
</dbReference>
<proteinExistence type="predicted"/>
<reference evidence="2 5" key="1">
    <citation type="submission" date="2016-09" db="EMBL/GenBank/DDBJ databases">
        <authorList>
            <consortium name="Pathogen Informatics"/>
        </authorList>
    </citation>
    <scope>NUCLEOTIDE SEQUENCE [LARGE SCALE GENOMIC DNA]</scope>
    <source>
        <strain evidence="2 5">82B</strain>
    </source>
</reference>
<feature type="domain" description="DUF1722" evidence="1">
    <location>
        <begin position="18"/>
        <end position="126"/>
    </location>
</feature>
<organism evidence="2 5">
    <name type="scientific">Staphylococcus caeli</name>
    <dbReference type="NCBI Taxonomy" id="2201815"/>
    <lineage>
        <taxon>Bacteria</taxon>
        <taxon>Bacillati</taxon>
        <taxon>Bacillota</taxon>
        <taxon>Bacilli</taxon>
        <taxon>Bacillales</taxon>
        <taxon>Staphylococcaceae</taxon>
        <taxon>Staphylococcus</taxon>
    </lineage>
</organism>
<dbReference type="EMBL" id="FMPI01000030">
    <property type="protein sequence ID" value="SCT49048.1"/>
    <property type="molecule type" value="Genomic_DNA"/>
</dbReference>
<dbReference type="InterPro" id="IPR013560">
    <property type="entry name" value="DUF1722"/>
</dbReference>
<evidence type="ECO:0000313" key="4">
    <source>
        <dbReference type="Proteomes" id="UP000095412"/>
    </source>
</evidence>
<evidence type="ECO:0000313" key="3">
    <source>
        <dbReference type="EMBL" id="SCT49048.1"/>
    </source>
</evidence>
<dbReference type="Proteomes" id="UP000095768">
    <property type="component" value="Unassembled WGS sequence"/>
</dbReference>
<keyword evidence="4" id="KW-1185">Reference proteome</keyword>
<protein>
    <submittedName>
        <fullName evidence="2">Type II DNA modification enzyme</fullName>
    </submittedName>
</protein>
<reference evidence="3 4" key="2">
    <citation type="submission" date="2016-09" db="EMBL/GenBank/DDBJ databases">
        <authorList>
            <consortium name="Pathogen Informatics"/>
            <person name="Sun Q."/>
            <person name="Inoue M."/>
        </authorList>
    </citation>
    <scope>NUCLEOTIDE SEQUENCE [LARGE SCALE GENOMIC DNA]</scope>
    <source>
        <strain evidence="3 4">82C</strain>
    </source>
</reference>
<dbReference type="RefSeq" id="WP_180365229.1">
    <property type="nucleotide sequence ID" value="NZ_FMPG01000002.1"/>
</dbReference>
<evidence type="ECO:0000313" key="5">
    <source>
        <dbReference type="Proteomes" id="UP000095768"/>
    </source>
</evidence>